<evidence type="ECO:0000256" key="1">
    <source>
        <dbReference type="SAM" id="SignalP"/>
    </source>
</evidence>
<dbReference type="Proteomes" id="UP000471435">
    <property type="component" value="Unassembled WGS sequence"/>
</dbReference>
<evidence type="ECO:0000313" key="2">
    <source>
        <dbReference type="EMBL" id="MXP46956.1"/>
    </source>
</evidence>
<keyword evidence="3" id="KW-1185">Reference proteome</keyword>
<sequence>MKKPVRFATGLMLVALVIACNDGKTPSSSKPVQVAHGNYPEACSKPPEPFRTAEDGIDHHAIVYLVKLSLDDSLSLNGESLAASALLENARKAIGFNPPPYFVTEIQSGTPCKFVVKHRSGLAETALCRSGHCAEGHDFRQWPIKIGPDKFVDPD</sequence>
<dbReference type="RefSeq" id="WP_160730133.1">
    <property type="nucleotide sequence ID" value="NZ_WTYP01000001.1"/>
</dbReference>
<name>A0A6I4V1N3_9SPHN</name>
<accession>A0A6I4V1N3</accession>
<gene>
    <name evidence="2" type="ORF">GRI43_06085</name>
</gene>
<dbReference type="EMBL" id="WTYP01000001">
    <property type="protein sequence ID" value="MXP46956.1"/>
    <property type="molecule type" value="Genomic_DNA"/>
</dbReference>
<feature type="chain" id="PRO_5026220470" evidence="1">
    <location>
        <begin position="20"/>
        <end position="155"/>
    </location>
</feature>
<dbReference type="AlphaFoldDB" id="A0A6I4V1N3"/>
<feature type="signal peptide" evidence="1">
    <location>
        <begin position="1"/>
        <end position="19"/>
    </location>
</feature>
<comment type="caution">
    <text evidence="2">The sequence shown here is derived from an EMBL/GenBank/DDBJ whole genome shotgun (WGS) entry which is preliminary data.</text>
</comment>
<organism evidence="2 3">
    <name type="scientific">Pontixanthobacter luteolus</name>
    <dbReference type="NCBI Taxonomy" id="295089"/>
    <lineage>
        <taxon>Bacteria</taxon>
        <taxon>Pseudomonadati</taxon>
        <taxon>Pseudomonadota</taxon>
        <taxon>Alphaproteobacteria</taxon>
        <taxon>Sphingomonadales</taxon>
        <taxon>Erythrobacteraceae</taxon>
        <taxon>Pontixanthobacter</taxon>
    </lineage>
</organism>
<reference evidence="2 3" key="1">
    <citation type="submission" date="2019-12" db="EMBL/GenBank/DDBJ databases">
        <title>Genomic-based taxomic classification of the family Erythrobacteraceae.</title>
        <authorList>
            <person name="Xu L."/>
        </authorList>
    </citation>
    <scope>NUCLEOTIDE SEQUENCE [LARGE SCALE GENOMIC DNA]</scope>
    <source>
        <strain evidence="2 3">SW-109</strain>
    </source>
</reference>
<dbReference type="PROSITE" id="PS51257">
    <property type="entry name" value="PROKAR_LIPOPROTEIN"/>
    <property type="match status" value="1"/>
</dbReference>
<protein>
    <submittedName>
        <fullName evidence="2">Uncharacterized protein</fullName>
    </submittedName>
</protein>
<keyword evidence="1" id="KW-0732">Signal</keyword>
<dbReference type="OrthoDB" id="9779442at2"/>
<proteinExistence type="predicted"/>
<evidence type="ECO:0000313" key="3">
    <source>
        <dbReference type="Proteomes" id="UP000471435"/>
    </source>
</evidence>